<sequence length="284" mass="30933">MTNKSPIQEREALLQGVIDLHIHTRPDVRPRKFSDIELAQEAARVGARAVVIKSHHVPTADRAYLAETAAPGVRVFGGITLNPSVGGLNPAAVETAIKLGAKIVWLPTIWSAHERKLAGKSDGVESVVDGRIVPALVSILELIARHDVALATGHLSPAEILTVVDKAKTVGVNKIIVNHPEWWSTKLSLSEQKNLVPYGVFFERCYVLRQPGQIFEKNFANALQAIESVGYESTILATDVGQIENPVWSEAFSEYIAYLLAAGLPPEILDKMTKDYPAQLLGLD</sequence>
<dbReference type="PIRSF" id="PIRSF021898">
    <property type="entry name" value="UCP021898"/>
    <property type="match status" value="1"/>
</dbReference>
<evidence type="ECO:0000313" key="2">
    <source>
        <dbReference type="Proteomes" id="UP000214880"/>
    </source>
</evidence>
<dbReference type="InterPro" id="IPR016797">
    <property type="entry name" value="UCP021898"/>
</dbReference>
<organism evidence="1 2">
    <name type="scientific">Dendrosporobacter quercicolus</name>
    <dbReference type="NCBI Taxonomy" id="146817"/>
    <lineage>
        <taxon>Bacteria</taxon>
        <taxon>Bacillati</taxon>
        <taxon>Bacillota</taxon>
        <taxon>Negativicutes</taxon>
        <taxon>Selenomonadales</taxon>
        <taxon>Sporomusaceae</taxon>
        <taxon>Dendrosporobacter</taxon>
    </lineage>
</organism>
<dbReference type="Gene3D" id="3.20.20.140">
    <property type="entry name" value="Metal-dependent hydrolases"/>
    <property type="match status" value="1"/>
</dbReference>
<dbReference type="InterPro" id="IPR032466">
    <property type="entry name" value="Metal_Hydrolase"/>
</dbReference>
<protein>
    <submittedName>
        <fullName evidence="1">Uncharacterized protein</fullName>
    </submittedName>
</protein>
<accession>A0A1G9SVR8</accession>
<dbReference type="OrthoDB" id="9802809at2"/>
<dbReference type="Proteomes" id="UP000214880">
    <property type="component" value="Unassembled WGS sequence"/>
</dbReference>
<dbReference type="EMBL" id="FNHB01000004">
    <property type="protein sequence ID" value="SDM39538.1"/>
    <property type="molecule type" value="Genomic_DNA"/>
</dbReference>
<dbReference type="STRING" id="146817.SAMN04488502_104132"/>
<dbReference type="InterPro" id="IPR046249">
    <property type="entry name" value="DUF6282"/>
</dbReference>
<reference evidence="1 2" key="1">
    <citation type="submission" date="2016-10" db="EMBL/GenBank/DDBJ databases">
        <authorList>
            <person name="de Groot N.N."/>
        </authorList>
    </citation>
    <scope>NUCLEOTIDE SEQUENCE [LARGE SCALE GENOMIC DNA]</scope>
    <source>
        <strain evidence="1 2">DSM 1736</strain>
    </source>
</reference>
<proteinExistence type="predicted"/>
<dbReference type="AlphaFoldDB" id="A0A1G9SVR8"/>
<evidence type="ECO:0000313" key="1">
    <source>
        <dbReference type="EMBL" id="SDM39538.1"/>
    </source>
</evidence>
<dbReference type="Pfam" id="PF19799">
    <property type="entry name" value="DUF6282"/>
    <property type="match status" value="1"/>
</dbReference>
<keyword evidence="2" id="KW-1185">Reference proteome</keyword>
<name>A0A1G9SVR8_9FIRM</name>
<dbReference type="SUPFAM" id="SSF51556">
    <property type="entry name" value="Metallo-dependent hydrolases"/>
    <property type="match status" value="1"/>
</dbReference>
<gene>
    <name evidence="1" type="ORF">SAMN04488502_104132</name>
</gene>
<dbReference type="RefSeq" id="WP_092072275.1">
    <property type="nucleotide sequence ID" value="NZ_FNHB01000004.1"/>
</dbReference>